<keyword evidence="1" id="KW-1133">Transmembrane helix</keyword>
<protein>
    <submittedName>
        <fullName evidence="2">DUF4244 domain-containing protein</fullName>
    </submittedName>
</protein>
<organism evidence="2 3">
    <name type="scientific">Clavibacter seminis</name>
    <dbReference type="NCBI Taxonomy" id="2860285"/>
    <lineage>
        <taxon>Bacteria</taxon>
        <taxon>Bacillati</taxon>
        <taxon>Actinomycetota</taxon>
        <taxon>Actinomycetes</taxon>
        <taxon>Micrococcales</taxon>
        <taxon>Microbacteriaceae</taxon>
        <taxon>Clavibacter</taxon>
    </lineage>
</organism>
<dbReference type="InterPro" id="IPR025338">
    <property type="entry name" value="DUF4244"/>
</dbReference>
<evidence type="ECO:0000313" key="3">
    <source>
        <dbReference type="Proteomes" id="UP001649473"/>
    </source>
</evidence>
<name>A0ABY3TFF9_9MICO</name>
<feature type="transmembrane region" description="Helical" evidence="1">
    <location>
        <begin position="109"/>
        <end position="127"/>
    </location>
</feature>
<dbReference type="RefSeq" id="WP_043584463.1">
    <property type="nucleotide sequence ID" value="NZ_CP083439.1"/>
</dbReference>
<dbReference type="Proteomes" id="UP001649473">
    <property type="component" value="Chromosome"/>
</dbReference>
<dbReference type="Pfam" id="PF14029">
    <property type="entry name" value="DUF4244"/>
    <property type="match status" value="1"/>
</dbReference>
<gene>
    <name evidence="2" type="ORF">KYT88_04780</name>
</gene>
<reference evidence="3" key="1">
    <citation type="submission" date="2024-08" db="EMBL/GenBank/DDBJ databases">
        <title>Description of the novel species Clavibacter lycopersicum isolated from tomato seeds.</title>
        <authorList>
            <person name="Arizala E.D."/>
            <person name="Dobhal S."/>
            <person name="Alvarez A."/>
            <person name="Arif M."/>
        </authorList>
    </citation>
    <scope>NUCLEOTIDE SEQUENCE [LARGE SCALE GENOMIC DNA]</scope>
    <source>
        <strain evidence="3">A6099</strain>
    </source>
</reference>
<proteinExistence type="predicted"/>
<keyword evidence="1" id="KW-0812">Transmembrane</keyword>
<evidence type="ECO:0000256" key="1">
    <source>
        <dbReference type="SAM" id="Phobius"/>
    </source>
</evidence>
<dbReference type="EMBL" id="CP083439">
    <property type="protein sequence ID" value="UKF26018.1"/>
    <property type="molecule type" value="Genomic_DNA"/>
</dbReference>
<accession>A0ABY3TFF9</accession>
<keyword evidence="3" id="KW-1185">Reference proteome</keyword>
<keyword evidence="1" id="KW-0472">Membrane</keyword>
<sequence length="148" mass="15008">MGRVEERAHPIDVRDVEVAAARGHGSGTMGAAVAPEGRAVWPLAAAGAAPVAPSRPSGRGMGCAGACGAEVVTAVPRLAPSRSARVARAARRALLRRAAGDGGAATAEYAIATMAAVAFAGLLVVILQSDEVRGMLLDLVRRALTYDR</sequence>
<evidence type="ECO:0000313" key="2">
    <source>
        <dbReference type="EMBL" id="UKF26018.1"/>
    </source>
</evidence>